<comment type="similarity">
    <text evidence="2">Belongs to the SELO family.</text>
</comment>
<dbReference type="GO" id="GO:0005524">
    <property type="term" value="F:ATP binding"/>
    <property type="evidence" value="ECO:0007669"/>
    <property type="project" value="UniProtKB-KW"/>
</dbReference>
<sequence>MRFHFSPKTPLFSLSSSSITSLCLRPFLPSAPKSPFYPSLACHVSTGGNLRMDSTSPDPSSSSSVSVDSVADGLKNQSLREHDISNNNNMNNENKKNNGKLSLEDLNWDHSFVRELPGDPRSDSIPRQVFHACYTKVLPSAEVENPKLVAWSDSVADLLDLDPKEFERPDFPLKFSGASPLAGAVPYAQCYGGHQFGTWAGQLGDGRAITLGEIMNSKLERWELQLKGAGKTPYSRFADGLAVLRSSIREYLCSEAMHFLGIPTTRALCLVTTGKFVTRDMFY</sequence>
<evidence type="ECO:0000256" key="3">
    <source>
        <dbReference type="ARBA" id="ARBA00022679"/>
    </source>
</evidence>
<dbReference type="OrthoDB" id="10254721at2759"/>
<keyword evidence="7" id="KW-0067">ATP-binding</keyword>
<evidence type="ECO:0000256" key="9">
    <source>
        <dbReference type="ARBA" id="ARBA00031547"/>
    </source>
</evidence>
<reference evidence="11 12" key="1">
    <citation type="journal article" date="2019" name="Genome Biol. Evol.">
        <title>Insights into the evolution of the New World diploid cottons (Gossypium, subgenus Houzingenia) based on genome sequencing.</title>
        <authorList>
            <person name="Grover C.E."/>
            <person name="Arick M.A. 2nd"/>
            <person name="Thrash A."/>
            <person name="Conover J.L."/>
            <person name="Sanders W.S."/>
            <person name="Peterson D.G."/>
            <person name="Frelichowski J.E."/>
            <person name="Scheffler J.A."/>
            <person name="Scheffler B.E."/>
            <person name="Wendel J.F."/>
        </authorList>
    </citation>
    <scope>NUCLEOTIDE SEQUENCE [LARGE SCALE GENOMIC DNA]</scope>
    <source>
        <strain evidence="11">1</strain>
        <tissue evidence="11">Leaf</tissue>
    </source>
</reference>
<dbReference type="Proteomes" id="UP000593576">
    <property type="component" value="Unassembled WGS sequence"/>
</dbReference>
<evidence type="ECO:0000256" key="2">
    <source>
        <dbReference type="ARBA" id="ARBA00009747"/>
    </source>
</evidence>
<dbReference type="Pfam" id="PF02696">
    <property type="entry name" value="SelO"/>
    <property type="match status" value="1"/>
</dbReference>
<comment type="caution">
    <text evidence="11">The sequence shown here is derived from an EMBL/GenBank/DDBJ whole genome shotgun (WGS) entry which is preliminary data.</text>
</comment>
<keyword evidence="5" id="KW-0479">Metal-binding</keyword>
<gene>
    <name evidence="11" type="ORF">Goshw_012071</name>
</gene>
<keyword evidence="12" id="KW-1185">Reference proteome</keyword>
<organism evidence="11 12">
    <name type="scientific">Gossypium schwendimanii</name>
    <name type="common">Cotton</name>
    <dbReference type="NCBI Taxonomy" id="34291"/>
    <lineage>
        <taxon>Eukaryota</taxon>
        <taxon>Viridiplantae</taxon>
        <taxon>Streptophyta</taxon>
        <taxon>Embryophyta</taxon>
        <taxon>Tracheophyta</taxon>
        <taxon>Spermatophyta</taxon>
        <taxon>Magnoliopsida</taxon>
        <taxon>eudicotyledons</taxon>
        <taxon>Gunneridae</taxon>
        <taxon>Pentapetalae</taxon>
        <taxon>rosids</taxon>
        <taxon>malvids</taxon>
        <taxon>Malvales</taxon>
        <taxon>Malvaceae</taxon>
        <taxon>Malvoideae</taxon>
        <taxon>Gossypium</taxon>
    </lineage>
</organism>
<dbReference type="GO" id="GO:0009534">
    <property type="term" value="C:chloroplast thylakoid"/>
    <property type="evidence" value="ECO:0007669"/>
    <property type="project" value="TreeGrafter"/>
</dbReference>
<accession>A0A7J9L2N7</accession>
<protein>
    <recommendedName>
        <fullName evidence="9">Selenoprotein O</fullName>
    </recommendedName>
</protein>
<comment type="cofactor">
    <cofactor evidence="1">
        <name>Mg(2+)</name>
        <dbReference type="ChEBI" id="CHEBI:18420"/>
    </cofactor>
</comment>
<dbReference type="PANTHER" id="PTHR32057:SF14">
    <property type="entry name" value="PROTEIN ADENYLYLTRANSFERASE SELO, MITOCHONDRIAL"/>
    <property type="match status" value="1"/>
</dbReference>
<dbReference type="PANTHER" id="PTHR32057">
    <property type="entry name" value="PROTEIN ADENYLYLTRANSFERASE SELO, MITOCHONDRIAL"/>
    <property type="match status" value="1"/>
</dbReference>
<keyword evidence="6" id="KW-0547">Nucleotide-binding</keyword>
<name>A0A7J9L2N7_GOSSC</name>
<dbReference type="GO" id="GO:0046872">
    <property type="term" value="F:metal ion binding"/>
    <property type="evidence" value="ECO:0007669"/>
    <property type="project" value="UniProtKB-KW"/>
</dbReference>
<dbReference type="InterPro" id="IPR003846">
    <property type="entry name" value="SelO"/>
</dbReference>
<evidence type="ECO:0000256" key="8">
    <source>
        <dbReference type="ARBA" id="ARBA00022842"/>
    </source>
</evidence>
<evidence type="ECO:0000313" key="11">
    <source>
        <dbReference type="EMBL" id="MBA0852973.1"/>
    </source>
</evidence>
<dbReference type="AlphaFoldDB" id="A0A7J9L2N7"/>
<evidence type="ECO:0000256" key="6">
    <source>
        <dbReference type="ARBA" id="ARBA00022741"/>
    </source>
</evidence>
<feature type="non-terminal residue" evidence="11">
    <location>
        <position position="283"/>
    </location>
</feature>
<evidence type="ECO:0000256" key="1">
    <source>
        <dbReference type="ARBA" id="ARBA00001946"/>
    </source>
</evidence>
<evidence type="ECO:0000256" key="10">
    <source>
        <dbReference type="SAM" id="MobiDB-lite"/>
    </source>
</evidence>
<dbReference type="EMBL" id="JABFAF010000004">
    <property type="protein sequence ID" value="MBA0852973.1"/>
    <property type="molecule type" value="Genomic_DNA"/>
</dbReference>
<feature type="region of interest" description="Disordered" evidence="10">
    <location>
        <begin position="50"/>
        <end position="98"/>
    </location>
</feature>
<keyword evidence="8" id="KW-0460">Magnesium</keyword>
<evidence type="ECO:0000256" key="7">
    <source>
        <dbReference type="ARBA" id="ARBA00022840"/>
    </source>
</evidence>
<evidence type="ECO:0000256" key="4">
    <source>
        <dbReference type="ARBA" id="ARBA00022695"/>
    </source>
</evidence>
<evidence type="ECO:0000256" key="5">
    <source>
        <dbReference type="ARBA" id="ARBA00022723"/>
    </source>
</evidence>
<keyword evidence="3" id="KW-0808">Transferase</keyword>
<evidence type="ECO:0000313" key="12">
    <source>
        <dbReference type="Proteomes" id="UP000593576"/>
    </source>
</evidence>
<feature type="compositionally biased region" description="Low complexity" evidence="10">
    <location>
        <begin position="53"/>
        <end position="70"/>
    </location>
</feature>
<keyword evidence="4" id="KW-0548">Nucleotidyltransferase</keyword>
<proteinExistence type="inferred from homology"/>
<dbReference type="GO" id="GO:0070733">
    <property type="term" value="F:AMPylase activity"/>
    <property type="evidence" value="ECO:0007669"/>
    <property type="project" value="TreeGrafter"/>
</dbReference>